<reference evidence="1" key="1">
    <citation type="submission" date="2015-06" db="EMBL/GenBank/DDBJ databases">
        <authorList>
            <person name="Nguyen H."/>
        </authorList>
    </citation>
    <scope>NUCLEOTIDE SEQUENCE</scope>
    <source>
        <strain evidence="1">DAOM 180753</strain>
    </source>
</reference>
<name>A0AAI9T528_PENTH</name>
<feature type="non-terminal residue" evidence="1">
    <location>
        <position position="39"/>
    </location>
</feature>
<keyword evidence="2" id="KW-1185">Reference proteome</keyword>
<sequence>MTARLINPLNKWPTEQRRDIYTSRAKRPTTVPVVGAPHQ</sequence>
<protein>
    <submittedName>
        <fullName evidence="1">Uncharacterized protein</fullName>
    </submittedName>
</protein>
<dbReference type="AlphaFoldDB" id="A0AAI9T528"/>
<dbReference type="EMBL" id="LACB01001312">
    <property type="protein sequence ID" value="KAJ9480558.1"/>
    <property type="molecule type" value="Genomic_DNA"/>
</dbReference>
<organism evidence="1 2">
    <name type="scientific">Penicillium thymicola</name>
    <dbReference type="NCBI Taxonomy" id="293382"/>
    <lineage>
        <taxon>Eukaryota</taxon>
        <taxon>Fungi</taxon>
        <taxon>Dikarya</taxon>
        <taxon>Ascomycota</taxon>
        <taxon>Pezizomycotina</taxon>
        <taxon>Eurotiomycetes</taxon>
        <taxon>Eurotiomycetidae</taxon>
        <taxon>Eurotiales</taxon>
        <taxon>Aspergillaceae</taxon>
        <taxon>Penicillium</taxon>
    </lineage>
</organism>
<accession>A0AAI9T528</accession>
<proteinExistence type="predicted"/>
<gene>
    <name evidence="1" type="ORF">VN97_g12996</name>
</gene>
<reference evidence="1" key="2">
    <citation type="journal article" date="2016" name="Fungal Biol.">
        <title>Ochratoxin A production by Penicillium thymicola.</title>
        <authorList>
            <person name="Nguyen H.D.T."/>
            <person name="McMullin D.R."/>
            <person name="Ponomareva E."/>
            <person name="Riley R."/>
            <person name="Pomraning K.R."/>
            <person name="Baker S.E."/>
            <person name="Seifert K.A."/>
        </authorList>
    </citation>
    <scope>NUCLEOTIDE SEQUENCE</scope>
    <source>
        <strain evidence="1">DAOM 180753</strain>
    </source>
</reference>
<evidence type="ECO:0000313" key="2">
    <source>
        <dbReference type="Proteomes" id="UP001227192"/>
    </source>
</evidence>
<evidence type="ECO:0000313" key="1">
    <source>
        <dbReference type="EMBL" id="KAJ9480558.1"/>
    </source>
</evidence>
<comment type="caution">
    <text evidence="1">The sequence shown here is derived from an EMBL/GenBank/DDBJ whole genome shotgun (WGS) entry which is preliminary data.</text>
</comment>
<dbReference type="Proteomes" id="UP001227192">
    <property type="component" value="Unassembled WGS sequence"/>
</dbReference>